<accession>A0AAJ1IG23</accession>
<dbReference type="GO" id="GO:0003700">
    <property type="term" value="F:DNA-binding transcription factor activity"/>
    <property type="evidence" value="ECO:0007669"/>
    <property type="project" value="TreeGrafter"/>
</dbReference>
<evidence type="ECO:0000256" key="1">
    <source>
        <dbReference type="ARBA" id="ARBA00023015"/>
    </source>
</evidence>
<evidence type="ECO:0000259" key="4">
    <source>
        <dbReference type="PROSITE" id="PS50932"/>
    </source>
</evidence>
<dbReference type="Pfam" id="PF13407">
    <property type="entry name" value="Peripla_BP_4"/>
    <property type="match status" value="1"/>
</dbReference>
<evidence type="ECO:0000256" key="2">
    <source>
        <dbReference type="ARBA" id="ARBA00023125"/>
    </source>
</evidence>
<reference evidence="5 6" key="1">
    <citation type="submission" date="2022-12" db="EMBL/GenBank/DDBJ databases">
        <title>Metagenome assembled genome from gulf of manar.</title>
        <authorList>
            <person name="Kohli P."/>
            <person name="Pk S."/>
            <person name="Venkata Ramana C."/>
            <person name="Sasikala C."/>
        </authorList>
    </citation>
    <scope>NUCLEOTIDE SEQUENCE [LARGE SCALE GENOMIC DNA]</scope>
    <source>
        <strain evidence="5">JB008</strain>
    </source>
</reference>
<dbReference type="SMART" id="SM00354">
    <property type="entry name" value="HTH_LACI"/>
    <property type="match status" value="1"/>
</dbReference>
<dbReference type="InterPro" id="IPR000843">
    <property type="entry name" value="HTH_LacI"/>
</dbReference>
<dbReference type="PANTHER" id="PTHR30146">
    <property type="entry name" value="LACI-RELATED TRANSCRIPTIONAL REPRESSOR"/>
    <property type="match status" value="1"/>
</dbReference>
<dbReference type="CDD" id="cd06307">
    <property type="entry name" value="PBP1_sugar_binding"/>
    <property type="match status" value="1"/>
</dbReference>
<organism evidence="5 6">
    <name type="scientific">Candidatus Thalassospirochaeta sargassi</name>
    <dbReference type="NCBI Taxonomy" id="3119039"/>
    <lineage>
        <taxon>Bacteria</taxon>
        <taxon>Pseudomonadati</taxon>
        <taxon>Spirochaetota</taxon>
        <taxon>Spirochaetia</taxon>
        <taxon>Spirochaetales</taxon>
        <taxon>Spirochaetaceae</taxon>
        <taxon>Candidatus Thalassospirochaeta</taxon>
    </lineage>
</organism>
<dbReference type="EMBL" id="JAQQAL010000053">
    <property type="protein sequence ID" value="MDC7228659.1"/>
    <property type="molecule type" value="Genomic_DNA"/>
</dbReference>
<evidence type="ECO:0000313" key="6">
    <source>
        <dbReference type="Proteomes" id="UP001221217"/>
    </source>
</evidence>
<protein>
    <submittedName>
        <fullName evidence="5">LacI family DNA-binding transcriptional regulator</fullName>
    </submittedName>
</protein>
<evidence type="ECO:0000256" key="3">
    <source>
        <dbReference type="ARBA" id="ARBA00023163"/>
    </source>
</evidence>
<dbReference type="PANTHER" id="PTHR30146:SF109">
    <property type="entry name" value="HTH-TYPE TRANSCRIPTIONAL REGULATOR GALS"/>
    <property type="match status" value="1"/>
</dbReference>
<dbReference type="InterPro" id="IPR010982">
    <property type="entry name" value="Lambda_DNA-bd_dom_sf"/>
</dbReference>
<keyword evidence="1" id="KW-0805">Transcription regulation</keyword>
<dbReference type="Gene3D" id="3.40.50.2300">
    <property type="match status" value="2"/>
</dbReference>
<dbReference type="Gene3D" id="1.10.260.40">
    <property type="entry name" value="lambda repressor-like DNA-binding domains"/>
    <property type="match status" value="1"/>
</dbReference>
<name>A0AAJ1IG23_9SPIO</name>
<sequence>MSDRVSLQDIADSLGISRGTVDRAIHGRGRISRETREKVLAEARRLGYIDKKLSSFLSLQQELKIVVLIPGCDPFFEKIEEGIKKAVNEMMPVLHPEIIHTALDEPEQQADFLFSVARGKNVSGLLIVPSEDPGLCDAINSCESSGIRVATLNTDAPGSRRTVFIGQDLYASGRAAGELMLKMNCGPVVILSGYENIWAHSERIRGFKDIYKENGRLMDLIGPFYTHDLVENTAMILKKIPDSYSGLFTVSGLTTEGAGRFVHEKDIEGLTLVGFDCTDENISLLKSGNISCLISQSPQLQGYQAVRRLVELLRQGESSVAAEISIPIDLYFRENINFYRNHLEL</sequence>
<dbReference type="CDD" id="cd01392">
    <property type="entry name" value="HTH_LacI"/>
    <property type="match status" value="1"/>
</dbReference>
<keyword evidence="2 5" id="KW-0238">DNA-binding</keyword>
<dbReference type="PROSITE" id="PS50932">
    <property type="entry name" value="HTH_LACI_2"/>
    <property type="match status" value="1"/>
</dbReference>
<dbReference type="GO" id="GO:0000976">
    <property type="term" value="F:transcription cis-regulatory region binding"/>
    <property type="evidence" value="ECO:0007669"/>
    <property type="project" value="TreeGrafter"/>
</dbReference>
<dbReference type="SUPFAM" id="SSF53822">
    <property type="entry name" value="Periplasmic binding protein-like I"/>
    <property type="match status" value="1"/>
</dbReference>
<dbReference type="InterPro" id="IPR028082">
    <property type="entry name" value="Peripla_BP_I"/>
</dbReference>
<dbReference type="Pfam" id="PF00356">
    <property type="entry name" value="LacI"/>
    <property type="match status" value="1"/>
</dbReference>
<dbReference type="AlphaFoldDB" id="A0AAJ1IG23"/>
<comment type="caution">
    <text evidence="5">The sequence shown here is derived from an EMBL/GenBank/DDBJ whole genome shotgun (WGS) entry which is preliminary data.</text>
</comment>
<gene>
    <name evidence="5" type="ORF">PQJ61_17995</name>
</gene>
<evidence type="ECO:0000313" key="5">
    <source>
        <dbReference type="EMBL" id="MDC7228659.1"/>
    </source>
</evidence>
<dbReference type="InterPro" id="IPR025997">
    <property type="entry name" value="SBP_2_dom"/>
</dbReference>
<proteinExistence type="predicted"/>
<dbReference type="SUPFAM" id="SSF47413">
    <property type="entry name" value="lambda repressor-like DNA-binding domains"/>
    <property type="match status" value="1"/>
</dbReference>
<dbReference type="Proteomes" id="UP001221217">
    <property type="component" value="Unassembled WGS sequence"/>
</dbReference>
<keyword evidence="3" id="KW-0804">Transcription</keyword>
<feature type="domain" description="HTH lacI-type" evidence="4">
    <location>
        <begin position="5"/>
        <end position="59"/>
    </location>
</feature>